<dbReference type="EMBL" id="AAOF01000024">
    <property type="protein sequence ID" value="EAR20361.1"/>
    <property type="molecule type" value="Genomic_DNA"/>
</dbReference>
<keyword evidence="10" id="KW-1185">Reference proteome</keyword>
<evidence type="ECO:0000256" key="6">
    <source>
        <dbReference type="ARBA" id="ARBA00023004"/>
    </source>
</evidence>
<dbReference type="PANTHER" id="PTHR30600">
    <property type="entry name" value="CYTOCHROME C PEROXIDASE-RELATED"/>
    <property type="match status" value="1"/>
</dbReference>
<keyword evidence="4" id="KW-0732">Signal</keyword>
<evidence type="ECO:0000256" key="1">
    <source>
        <dbReference type="ARBA" id="ARBA00004196"/>
    </source>
</evidence>
<keyword evidence="2 7" id="KW-0349">Heme</keyword>
<sequence length="185" mass="20078">MPSPIRTNQYPHRPESIRNCSAIATRQPSCTWPTYSPPLHYNADDDTNVGGQFWDGRADSLESQAKQPLLNPLEMANPSEAAVIDAVQKGSSAELFKSVFGIDAFANTETAYDNLVHALASFERTAGFAPFSSKYDAYLAGKTELTPDELAGLQLFDDPEKGNCAACHSSTPPADSPPVIHRLHL</sequence>
<dbReference type="PROSITE" id="PS51007">
    <property type="entry name" value="CYTC"/>
    <property type="match status" value="1"/>
</dbReference>
<evidence type="ECO:0000256" key="4">
    <source>
        <dbReference type="ARBA" id="ARBA00022729"/>
    </source>
</evidence>
<dbReference type="Proteomes" id="UP000003374">
    <property type="component" value="Unassembled WGS sequence"/>
</dbReference>
<dbReference type="GO" id="GO:0004130">
    <property type="term" value="F:cytochrome-c peroxidase activity"/>
    <property type="evidence" value="ECO:0007669"/>
    <property type="project" value="TreeGrafter"/>
</dbReference>
<dbReference type="HOGENOM" id="CLU_1459868_0_0_6"/>
<evidence type="ECO:0000259" key="8">
    <source>
        <dbReference type="PROSITE" id="PS51007"/>
    </source>
</evidence>
<keyword evidence="3 7" id="KW-0479">Metal-binding</keyword>
<dbReference type="InterPro" id="IPR036909">
    <property type="entry name" value="Cyt_c-like_dom_sf"/>
</dbReference>
<organism evidence="9 10">
    <name type="scientific">Nitrococcus mobilis Nb-231</name>
    <dbReference type="NCBI Taxonomy" id="314278"/>
    <lineage>
        <taxon>Bacteria</taxon>
        <taxon>Pseudomonadati</taxon>
        <taxon>Pseudomonadota</taxon>
        <taxon>Gammaproteobacteria</taxon>
        <taxon>Chromatiales</taxon>
        <taxon>Ectothiorhodospiraceae</taxon>
        <taxon>Nitrococcus</taxon>
    </lineage>
</organism>
<dbReference type="GO" id="GO:0030313">
    <property type="term" value="C:cell envelope"/>
    <property type="evidence" value="ECO:0007669"/>
    <property type="project" value="UniProtKB-SubCell"/>
</dbReference>
<name>A4BV94_9GAMM</name>
<dbReference type="InterPro" id="IPR051395">
    <property type="entry name" value="Cytochrome_c_Peroxidase/MauG"/>
</dbReference>
<evidence type="ECO:0000256" key="3">
    <source>
        <dbReference type="ARBA" id="ARBA00022723"/>
    </source>
</evidence>
<protein>
    <submittedName>
        <fullName evidence="9">Cytochrome c peroxidase family protein</fullName>
    </submittedName>
</protein>
<evidence type="ECO:0000313" key="10">
    <source>
        <dbReference type="Proteomes" id="UP000003374"/>
    </source>
</evidence>
<dbReference type="InterPro" id="IPR009056">
    <property type="entry name" value="Cyt_c-like_dom"/>
</dbReference>
<dbReference type="STRING" id="314278.NB231_06800"/>
<comment type="caution">
    <text evidence="9">The sequence shown here is derived from an EMBL/GenBank/DDBJ whole genome shotgun (WGS) entry which is preliminary data.</text>
</comment>
<dbReference type="PANTHER" id="PTHR30600:SF10">
    <property type="entry name" value="BLL6722 PROTEIN"/>
    <property type="match status" value="1"/>
</dbReference>
<dbReference type="GO" id="GO:0009055">
    <property type="term" value="F:electron transfer activity"/>
    <property type="evidence" value="ECO:0007669"/>
    <property type="project" value="InterPro"/>
</dbReference>
<dbReference type="GO" id="GO:0020037">
    <property type="term" value="F:heme binding"/>
    <property type="evidence" value="ECO:0007669"/>
    <property type="project" value="InterPro"/>
</dbReference>
<dbReference type="Gene3D" id="1.10.760.10">
    <property type="entry name" value="Cytochrome c-like domain"/>
    <property type="match status" value="2"/>
</dbReference>
<gene>
    <name evidence="9" type="ORF">NB231_06800</name>
</gene>
<dbReference type="eggNOG" id="COG1858">
    <property type="taxonomic scope" value="Bacteria"/>
</dbReference>
<dbReference type="GO" id="GO:0046872">
    <property type="term" value="F:metal ion binding"/>
    <property type="evidence" value="ECO:0007669"/>
    <property type="project" value="UniProtKB-KW"/>
</dbReference>
<dbReference type="Pfam" id="PF03150">
    <property type="entry name" value="CCP_MauG"/>
    <property type="match status" value="1"/>
</dbReference>
<dbReference type="SUPFAM" id="SSF46626">
    <property type="entry name" value="Cytochrome c"/>
    <property type="match status" value="2"/>
</dbReference>
<proteinExistence type="predicted"/>
<accession>A4BV94</accession>
<comment type="subcellular location">
    <subcellularLocation>
        <location evidence="1">Cell envelope</location>
    </subcellularLocation>
</comment>
<evidence type="ECO:0000256" key="5">
    <source>
        <dbReference type="ARBA" id="ARBA00023002"/>
    </source>
</evidence>
<evidence type="ECO:0000313" key="9">
    <source>
        <dbReference type="EMBL" id="EAR20361.1"/>
    </source>
</evidence>
<dbReference type="InterPro" id="IPR004852">
    <property type="entry name" value="Di-haem_cyt_c_peroxidsae"/>
</dbReference>
<keyword evidence="9" id="KW-0575">Peroxidase</keyword>
<evidence type="ECO:0000256" key="2">
    <source>
        <dbReference type="ARBA" id="ARBA00022617"/>
    </source>
</evidence>
<keyword evidence="6 7" id="KW-0408">Iron</keyword>
<dbReference type="AlphaFoldDB" id="A4BV94"/>
<feature type="domain" description="Cytochrome c" evidence="8">
    <location>
        <begin position="147"/>
        <end position="185"/>
    </location>
</feature>
<dbReference type="OrthoDB" id="9805202at2"/>
<keyword evidence="5" id="KW-0560">Oxidoreductase</keyword>
<evidence type="ECO:0000256" key="7">
    <source>
        <dbReference type="PROSITE-ProRule" id="PRU00433"/>
    </source>
</evidence>
<reference evidence="9 10" key="1">
    <citation type="submission" date="2006-02" db="EMBL/GenBank/DDBJ databases">
        <authorList>
            <person name="Waterbury J."/>
            <person name="Ferriera S."/>
            <person name="Johnson J."/>
            <person name="Kravitz S."/>
            <person name="Halpern A."/>
            <person name="Remington K."/>
            <person name="Beeson K."/>
            <person name="Tran B."/>
            <person name="Rogers Y.-H."/>
            <person name="Friedman R."/>
            <person name="Venter J.C."/>
        </authorList>
    </citation>
    <scope>NUCLEOTIDE SEQUENCE [LARGE SCALE GENOMIC DNA]</scope>
    <source>
        <strain evidence="9 10">Nb-231</strain>
    </source>
</reference>